<proteinExistence type="predicted"/>
<comment type="caution">
    <text evidence="1">The sequence shown here is derived from an EMBL/GenBank/DDBJ whole genome shotgun (WGS) entry which is preliminary data.</text>
</comment>
<sequence>MAWVALVRATVSAEACVGSIDVSEVMVGIVVAMAQLDDGELQKEKKMSWQQSASKKNSGMNDNRIYLRLPRESPYVIVNIPMVG</sequence>
<reference evidence="2" key="1">
    <citation type="journal article" date="2015" name="BMC Genomics">
        <title>Draft genome of a commonly misdiagnosed multidrug resistant pathogen Candida auris.</title>
        <authorList>
            <person name="Chatterjee S."/>
            <person name="Alampalli S.V."/>
            <person name="Nageshan R.K."/>
            <person name="Chettiar S.T."/>
            <person name="Joshi S."/>
            <person name="Tatu U.S."/>
        </authorList>
    </citation>
    <scope>NUCLEOTIDE SEQUENCE [LARGE SCALE GENOMIC DNA]</scope>
    <source>
        <strain evidence="2">6684</strain>
    </source>
</reference>
<protein>
    <submittedName>
        <fullName evidence="1">Uncharacterized protein</fullName>
    </submittedName>
</protein>
<dbReference type="VEuPathDB" id="FungiDB:QG37_01831"/>
<accession>A0A0L0P3S0</accession>
<gene>
    <name evidence="1" type="ORF">QG37_01831</name>
</gene>
<name>A0A0L0P3S0_CANAR</name>
<dbReference type="EMBL" id="LGST01000016">
    <property type="protein sequence ID" value="KNE00959.1"/>
    <property type="molecule type" value="Genomic_DNA"/>
</dbReference>
<dbReference type="Proteomes" id="UP000037122">
    <property type="component" value="Unassembled WGS sequence"/>
</dbReference>
<evidence type="ECO:0000313" key="1">
    <source>
        <dbReference type="EMBL" id="KNE00959.1"/>
    </source>
</evidence>
<dbReference type="AlphaFoldDB" id="A0A0L0P3S0"/>
<evidence type="ECO:0000313" key="2">
    <source>
        <dbReference type="Proteomes" id="UP000037122"/>
    </source>
</evidence>
<organism evidence="1 2">
    <name type="scientific">Candidozyma auris</name>
    <name type="common">Yeast</name>
    <name type="synonym">Candida auris</name>
    <dbReference type="NCBI Taxonomy" id="498019"/>
    <lineage>
        <taxon>Eukaryota</taxon>
        <taxon>Fungi</taxon>
        <taxon>Dikarya</taxon>
        <taxon>Ascomycota</taxon>
        <taxon>Saccharomycotina</taxon>
        <taxon>Pichiomycetes</taxon>
        <taxon>Metschnikowiaceae</taxon>
        <taxon>Candidozyma</taxon>
    </lineage>
</organism>